<dbReference type="EMBL" id="BOMV01000089">
    <property type="protein sequence ID" value="GIF00676.1"/>
    <property type="molecule type" value="Genomic_DNA"/>
</dbReference>
<dbReference type="InterPro" id="IPR004843">
    <property type="entry name" value="Calcineurin-like_PHP"/>
</dbReference>
<evidence type="ECO:0000313" key="6">
    <source>
        <dbReference type="EMBL" id="GIF00676.1"/>
    </source>
</evidence>
<dbReference type="PANTHER" id="PTHR42988:SF2">
    <property type="entry name" value="CYCLIC NUCLEOTIDE PHOSPHODIESTERASE CBUA0032-RELATED"/>
    <property type="match status" value="1"/>
</dbReference>
<dbReference type="Gene3D" id="3.60.21.10">
    <property type="match status" value="1"/>
</dbReference>
<name>A0A919K876_9ACTN</name>
<organism evidence="6 7">
    <name type="scientific">Paractinoplanes rishiriensis</name>
    <dbReference type="NCBI Taxonomy" id="1050105"/>
    <lineage>
        <taxon>Bacteria</taxon>
        <taxon>Bacillati</taxon>
        <taxon>Actinomycetota</taxon>
        <taxon>Actinomycetes</taxon>
        <taxon>Micromonosporales</taxon>
        <taxon>Micromonosporaceae</taxon>
        <taxon>Paractinoplanes</taxon>
    </lineage>
</organism>
<evidence type="ECO:0000256" key="4">
    <source>
        <dbReference type="ARBA" id="ARBA00025742"/>
    </source>
</evidence>
<dbReference type="PANTHER" id="PTHR42988">
    <property type="entry name" value="PHOSPHOHYDROLASE"/>
    <property type="match status" value="1"/>
</dbReference>
<dbReference type="Proteomes" id="UP000636960">
    <property type="component" value="Unassembled WGS sequence"/>
</dbReference>
<keyword evidence="7" id="KW-1185">Reference proteome</keyword>
<dbReference type="SUPFAM" id="SSF56300">
    <property type="entry name" value="Metallo-dependent phosphatases"/>
    <property type="match status" value="1"/>
</dbReference>
<comment type="caution">
    <text evidence="6">The sequence shown here is derived from an EMBL/GenBank/DDBJ whole genome shotgun (WGS) entry which is preliminary data.</text>
</comment>
<evidence type="ECO:0000256" key="2">
    <source>
        <dbReference type="ARBA" id="ARBA00022801"/>
    </source>
</evidence>
<evidence type="ECO:0000313" key="7">
    <source>
        <dbReference type="Proteomes" id="UP000636960"/>
    </source>
</evidence>
<evidence type="ECO:0000256" key="3">
    <source>
        <dbReference type="ARBA" id="ARBA00023004"/>
    </source>
</evidence>
<dbReference type="InterPro" id="IPR050884">
    <property type="entry name" value="CNP_phosphodiesterase-III"/>
</dbReference>
<reference evidence="6" key="1">
    <citation type="submission" date="2021-01" db="EMBL/GenBank/DDBJ databases">
        <title>Whole genome shotgun sequence of Actinoplanes rishiriensis NBRC 108556.</title>
        <authorList>
            <person name="Komaki H."/>
            <person name="Tamura T."/>
        </authorList>
    </citation>
    <scope>NUCLEOTIDE SEQUENCE</scope>
    <source>
        <strain evidence="6">NBRC 108556</strain>
    </source>
</reference>
<dbReference type="AlphaFoldDB" id="A0A919K876"/>
<evidence type="ECO:0000256" key="1">
    <source>
        <dbReference type="ARBA" id="ARBA00022723"/>
    </source>
</evidence>
<protein>
    <submittedName>
        <fullName evidence="6">Metallophosphoesterase</fullName>
    </submittedName>
</protein>
<comment type="similarity">
    <text evidence="4">Belongs to the cyclic nucleotide phosphodiesterase class-III family.</text>
</comment>
<proteinExistence type="inferred from homology"/>
<dbReference type="GO" id="GO:0046872">
    <property type="term" value="F:metal ion binding"/>
    <property type="evidence" value="ECO:0007669"/>
    <property type="project" value="UniProtKB-KW"/>
</dbReference>
<sequence length="260" mass="28620">MLVVAHLSDLHLGAHEPAAVASIAADVAACRPSLTVVTGDCTMRARHREFRQVRRLLARLPRPLLVVPGNHDVPLVSPERLLRPYGRYESWIDVSPRPIANVLGLTAMGLRSMPWWRWKSGFVSARQTQEVVRVLGGAPEGDVRVLALHHPPFATGAAALVGRGRLARALTEARVDVVLAGHTHVPEVQTVDGRPLVVIAGTATSLRIRNVPRSWSQLRITADSIEVRERYASDDGTWYTGRVVRQSDGRRLRAGRRPQA</sequence>
<keyword evidence="1" id="KW-0479">Metal-binding</keyword>
<gene>
    <name evidence="6" type="ORF">Ari01nite_81400</name>
</gene>
<dbReference type="InterPro" id="IPR029052">
    <property type="entry name" value="Metallo-depent_PP-like"/>
</dbReference>
<keyword evidence="3" id="KW-0408">Iron</keyword>
<accession>A0A919K876</accession>
<dbReference type="Pfam" id="PF00149">
    <property type="entry name" value="Metallophos"/>
    <property type="match status" value="1"/>
</dbReference>
<feature type="domain" description="Calcineurin-like phosphoesterase" evidence="5">
    <location>
        <begin position="3"/>
        <end position="186"/>
    </location>
</feature>
<keyword evidence="2" id="KW-0378">Hydrolase</keyword>
<evidence type="ECO:0000259" key="5">
    <source>
        <dbReference type="Pfam" id="PF00149"/>
    </source>
</evidence>
<dbReference type="RefSeq" id="WP_203788721.1">
    <property type="nucleotide sequence ID" value="NZ_BOMV01000089.1"/>
</dbReference>
<dbReference type="GO" id="GO:0016787">
    <property type="term" value="F:hydrolase activity"/>
    <property type="evidence" value="ECO:0007669"/>
    <property type="project" value="UniProtKB-KW"/>
</dbReference>